<dbReference type="GeneID" id="37169150"/>
<evidence type="ECO:0000313" key="3">
    <source>
        <dbReference type="Proteomes" id="UP000249526"/>
    </source>
</evidence>
<name>A0A8G1QWL5_9EURO</name>
<dbReference type="AlphaFoldDB" id="A0A8G1QWL5"/>
<proteinExistence type="predicted"/>
<sequence>MRQKHVCTYDSQEKSRLKQGTSCPKDPGSLICSMPLSPLSPLMGAGPWLLSRRWRVGTTSSSVVLSIWGLSRTVDGRPWFYKSA</sequence>
<dbReference type="RefSeq" id="XP_025512839.1">
    <property type="nucleotide sequence ID" value="XM_025665748.1"/>
</dbReference>
<protein>
    <submittedName>
        <fullName evidence="2">Uncharacterized protein</fullName>
    </submittedName>
</protein>
<feature type="region of interest" description="Disordered" evidence="1">
    <location>
        <begin position="1"/>
        <end position="22"/>
    </location>
</feature>
<dbReference type="Proteomes" id="UP000249526">
    <property type="component" value="Unassembled WGS sequence"/>
</dbReference>
<keyword evidence="3" id="KW-1185">Reference proteome</keyword>
<dbReference type="EMBL" id="KZ825070">
    <property type="protein sequence ID" value="RAH54917.1"/>
    <property type="molecule type" value="Genomic_DNA"/>
</dbReference>
<gene>
    <name evidence="2" type="ORF">BO85DRAFT_87117</name>
</gene>
<reference evidence="2 3" key="1">
    <citation type="submission" date="2018-02" db="EMBL/GenBank/DDBJ databases">
        <title>The genomes of Aspergillus section Nigri reveals drivers in fungal speciation.</title>
        <authorList>
            <consortium name="DOE Joint Genome Institute"/>
            <person name="Vesth T.C."/>
            <person name="Nybo J."/>
            <person name="Theobald S."/>
            <person name="Brandl J."/>
            <person name="Frisvad J.C."/>
            <person name="Nielsen K.F."/>
            <person name="Lyhne E.K."/>
            <person name="Kogle M.E."/>
            <person name="Kuo A."/>
            <person name="Riley R."/>
            <person name="Clum A."/>
            <person name="Nolan M."/>
            <person name="Lipzen A."/>
            <person name="Salamov A."/>
            <person name="Henrissat B."/>
            <person name="Wiebenga A."/>
            <person name="De vries R.P."/>
            <person name="Grigoriev I.V."/>
            <person name="Mortensen U.H."/>
            <person name="Andersen M.R."/>
            <person name="Baker S.E."/>
        </authorList>
    </citation>
    <scope>NUCLEOTIDE SEQUENCE [LARGE SCALE GENOMIC DNA]</scope>
    <source>
        <strain evidence="2 3">CBS 112811</strain>
    </source>
</reference>
<evidence type="ECO:0000256" key="1">
    <source>
        <dbReference type="SAM" id="MobiDB-lite"/>
    </source>
</evidence>
<organism evidence="2 3">
    <name type="scientific">Aspergillus piperis CBS 112811</name>
    <dbReference type="NCBI Taxonomy" id="1448313"/>
    <lineage>
        <taxon>Eukaryota</taxon>
        <taxon>Fungi</taxon>
        <taxon>Dikarya</taxon>
        <taxon>Ascomycota</taxon>
        <taxon>Pezizomycotina</taxon>
        <taxon>Eurotiomycetes</taxon>
        <taxon>Eurotiomycetidae</taxon>
        <taxon>Eurotiales</taxon>
        <taxon>Aspergillaceae</taxon>
        <taxon>Aspergillus</taxon>
        <taxon>Aspergillus subgen. Circumdati</taxon>
    </lineage>
</organism>
<evidence type="ECO:0000313" key="2">
    <source>
        <dbReference type="EMBL" id="RAH54917.1"/>
    </source>
</evidence>
<accession>A0A8G1QWL5</accession>